<evidence type="ECO:0000313" key="2">
    <source>
        <dbReference type="Proteomes" id="UP001152320"/>
    </source>
</evidence>
<sequence length="111" mass="11621">MHTEKTAVAAVVFVPLMDRLQLVTLMDSTLAVPTTNGVDLLMLTASVEVALTIVPQGGLTEMTTDAVGTTGHQTERLQSVTAMESTLAVPIKTGVEILQLTVSAVDVTTIV</sequence>
<comment type="caution">
    <text evidence="1">The sequence shown here is derived from an EMBL/GenBank/DDBJ whole genome shotgun (WGS) entry which is preliminary data.</text>
</comment>
<evidence type="ECO:0000313" key="1">
    <source>
        <dbReference type="EMBL" id="KAJ8041000.1"/>
    </source>
</evidence>
<proteinExistence type="predicted"/>
<organism evidence="1 2">
    <name type="scientific">Holothuria leucospilota</name>
    <name type="common">Black long sea cucumber</name>
    <name type="synonym">Mertensiothuria leucospilota</name>
    <dbReference type="NCBI Taxonomy" id="206669"/>
    <lineage>
        <taxon>Eukaryota</taxon>
        <taxon>Metazoa</taxon>
        <taxon>Echinodermata</taxon>
        <taxon>Eleutherozoa</taxon>
        <taxon>Echinozoa</taxon>
        <taxon>Holothuroidea</taxon>
        <taxon>Aspidochirotacea</taxon>
        <taxon>Aspidochirotida</taxon>
        <taxon>Holothuriidae</taxon>
        <taxon>Holothuria</taxon>
    </lineage>
</organism>
<accession>A0A9Q1CA94</accession>
<dbReference type="EMBL" id="JAIZAY010000006">
    <property type="protein sequence ID" value="KAJ8041000.1"/>
    <property type="molecule type" value="Genomic_DNA"/>
</dbReference>
<dbReference type="AlphaFoldDB" id="A0A9Q1CA94"/>
<reference evidence="1" key="1">
    <citation type="submission" date="2021-10" db="EMBL/GenBank/DDBJ databases">
        <title>Tropical sea cucumber genome reveals ecological adaptation and Cuvierian tubules defense mechanism.</title>
        <authorList>
            <person name="Chen T."/>
        </authorList>
    </citation>
    <scope>NUCLEOTIDE SEQUENCE</scope>
    <source>
        <strain evidence="1">Nanhai2018</strain>
        <tissue evidence="1">Muscle</tissue>
    </source>
</reference>
<keyword evidence="2" id="KW-1185">Reference proteome</keyword>
<protein>
    <submittedName>
        <fullName evidence="1">Uncharacterized protein</fullName>
    </submittedName>
</protein>
<dbReference type="Proteomes" id="UP001152320">
    <property type="component" value="Chromosome 6"/>
</dbReference>
<name>A0A9Q1CA94_HOLLE</name>
<gene>
    <name evidence="1" type="ORF">HOLleu_15478</name>
</gene>